<evidence type="ECO:0000313" key="6">
    <source>
        <dbReference type="Proteomes" id="UP000462055"/>
    </source>
</evidence>
<accession>A0A6I4MC19</accession>
<feature type="compositionally biased region" description="Gly residues" evidence="3">
    <location>
        <begin position="478"/>
        <end position="489"/>
    </location>
</feature>
<feature type="region of interest" description="Disordered" evidence="3">
    <location>
        <begin position="470"/>
        <end position="489"/>
    </location>
</feature>
<comment type="caution">
    <text evidence="5">The sequence shown here is derived from an EMBL/GenBank/DDBJ whole genome shotgun (WGS) entry which is preliminary data.</text>
</comment>
<proteinExistence type="inferred from homology"/>
<evidence type="ECO:0000256" key="1">
    <source>
        <dbReference type="ARBA" id="ARBA00009986"/>
    </source>
</evidence>
<feature type="domain" description="Aldehyde dehydrogenase" evidence="4">
    <location>
        <begin position="13"/>
        <end position="447"/>
    </location>
</feature>
<dbReference type="Pfam" id="PF00171">
    <property type="entry name" value="Aldedh"/>
    <property type="match status" value="1"/>
</dbReference>
<dbReference type="InterPro" id="IPR015590">
    <property type="entry name" value="Aldehyde_DH_dom"/>
</dbReference>
<dbReference type="SUPFAM" id="SSF53720">
    <property type="entry name" value="ALDH-like"/>
    <property type="match status" value="1"/>
</dbReference>
<dbReference type="InterPro" id="IPR016161">
    <property type="entry name" value="Ald_DH/histidinol_DH"/>
</dbReference>
<protein>
    <submittedName>
        <fullName evidence="5">Phenylacetic acid degradation bifunctional protein PaaZ</fullName>
    </submittedName>
</protein>
<evidence type="ECO:0000313" key="5">
    <source>
        <dbReference type="EMBL" id="MWA03253.1"/>
    </source>
</evidence>
<dbReference type="NCBIfam" id="TIGR02278">
    <property type="entry name" value="PaaN-DH"/>
    <property type="match status" value="1"/>
</dbReference>
<dbReference type="EMBL" id="WBMS02000018">
    <property type="protein sequence ID" value="MWA03253.1"/>
    <property type="molecule type" value="Genomic_DNA"/>
</dbReference>
<dbReference type="NCBIfam" id="NF008868">
    <property type="entry name" value="PRK11903.1"/>
    <property type="match status" value="1"/>
</dbReference>
<dbReference type="Gene3D" id="3.40.309.10">
    <property type="entry name" value="Aldehyde Dehydrogenase, Chain A, domain 2"/>
    <property type="match status" value="1"/>
</dbReference>
<name>A0A6I4MC19_9ACTN</name>
<keyword evidence="6" id="KW-1185">Reference proteome</keyword>
<dbReference type="GO" id="GO:0016620">
    <property type="term" value="F:oxidoreductase activity, acting on the aldehyde or oxo group of donors, NAD or NADP as acceptor"/>
    <property type="evidence" value="ECO:0007669"/>
    <property type="project" value="InterPro"/>
</dbReference>
<evidence type="ECO:0000256" key="3">
    <source>
        <dbReference type="SAM" id="MobiDB-lite"/>
    </source>
</evidence>
<evidence type="ECO:0000256" key="2">
    <source>
        <dbReference type="ARBA" id="ARBA00023002"/>
    </source>
</evidence>
<organism evidence="5 6">
    <name type="scientific">Actinomadura physcomitrii</name>
    <dbReference type="NCBI Taxonomy" id="2650748"/>
    <lineage>
        <taxon>Bacteria</taxon>
        <taxon>Bacillati</taxon>
        <taxon>Actinomycetota</taxon>
        <taxon>Actinomycetes</taxon>
        <taxon>Streptosporangiales</taxon>
        <taxon>Thermomonosporaceae</taxon>
        <taxon>Actinomadura</taxon>
    </lineage>
</organism>
<dbReference type="InterPro" id="IPR016162">
    <property type="entry name" value="Ald_DH_N"/>
</dbReference>
<dbReference type="Proteomes" id="UP000462055">
    <property type="component" value="Unassembled WGS sequence"/>
</dbReference>
<evidence type="ECO:0000259" key="4">
    <source>
        <dbReference type="Pfam" id="PF00171"/>
    </source>
</evidence>
<dbReference type="InterPro" id="IPR016163">
    <property type="entry name" value="Ald_DH_C"/>
</dbReference>
<dbReference type="Gene3D" id="3.40.605.10">
    <property type="entry name" value="Aldehyde Dehydrogenase, Chain A, domain 1"/>
    <property type="match status" value="1"/>
</dbReference>
<dbReference type="PANTHER" id="PTHR43111">
    <property type="entry name" value="ALDEHYDE DEHYDROGENASE B-RELATED"/>
    <property type="match status" value="1"/>
</dbReference>
<sequence length="515" mass="53226">MTPVLRSYTHDTWQDGNGPTKPLLDAATGETVALLPATGPDPAAMLAHARQVGGPALRALTFTQRAAILKDLSKYLRGHLEEFAALSTRTGATRRDTAVDVDGGIGTLAVYASMGARELPDATVLPDGDTEPLGRGGTFAGRHVLTPRLGAAVQINAFNFPVWGMLEKFAPAFLAGMPSVVKPAGQSAYLTELVVRRIIESGLLPEGALSLLCAGPAGLVDALTPQDTLGFTGSAATALALRTHPVVAGRSVPFNAEADSLNCSILGPDVSPDDPEFALFADQLVTEMTVKAGQKCTAIRRALVPAALADTVADAVTARLRAVVVGHPGHEGVDMGPVVSLAQRDEVREAVARLEADAKLIFGDPEEIGVVGADPGKGAFISPILLRCDDPAAVAPHEVEAFGPVSTLLPYTGLDQAAEIAARGEGSLAGSIVTADDHVARTLITALAPWHGRLLVLNRHDAAESTGHGVAMPQLVHGGPGRAGGGEELGGLRAVEHHLRRTAIQAHPGLLADLA</sequence>
<dbReference type="PANTHER" id="PTHR43111:SF1">
    <property type="entry name" value="ALDEHYDE DEHYDROGENASE B-RELATED"/>
    <property type="match status" value="1"/>
</dbReference>
<dbReference type="AlphaFoldDB" id="A0A6I4MC19"/>
<gene>
    <name evidence="5" type="primary">paaZ</name>
    <name evidence="5" type="ORF">F8568_023315</name>
</gene>
<dbReference type="RefSeq" id="WP_151595792.1">
    <property type="nucleotide sequence ID" value="NZ_WBMS02000018.1"/>
</dbReference>
<dbReference type="CDD" id="cd07128">
    <property type="entry name" value="ALDH_MaoC-N"/>
    <property type="match status" value="1"/>
</dbReference>
<comment type="similarity">
    <text evidence="1">Belongs to the aldehyde dehydrogenase family.</text>
</comment>
<reference evidence="5" key="1">
    <citation type="submission" date="2019-12" db="EMBL/GenBank/DDBJ databases">
        <title>Actinomadura physcomitrii sp. nov., a novel actinomycete isolated from moss [Physcomitrium sphaericum (Ludw) Fuernr].</title>
        <authorList>
            <person name="Zhuang X."/>
        </authorList>
    </citation>
    <scope>NUCLEOTIDE SEQUENCE [LARGE SCALE GENOMIC DNA]</scope>
    <source>
        <strain evidence="5">LD22</strain>
    </source>
</reference>
<dbReference type="InterPro" id="IPR011966">
    <property type="entry name" value="PaaN-DH"/>
</dbReference>
<keyword evidence="2" id="KW-0560">Oxidoreductase</keyword>